<dbReference type="GO" id="GO:0008270">
    <property type="term" value="F:zinc ion binding"/>
    <property type="evidence" value="ECO:0007669"/>
    <property type="project" value="UniProtKB-KW"/>
</dbReference>
<dbReference type="EMBL" id="MK071979">
    <property type="protein sequence ID" value="AYV75279.1"/>
    <property type="molecule type" value="Genomic_DNA"/>
</dbReference>
<name>A0A3G4ZP95_9VIRU</name>
<dbReference type="InterPro" id="IPR018957">
    <property type="entry name" value="Znf_C3HC4_RING-type"/>
</dbReference>
<keyword evidence="1" id="KW-0479">Metal-binding</keyword>
<dbReference type="SUPFAM" id="SSF57850">
    <property type="entry name" value="RING/U-box"/>
    <property type="match status" value="1"/>
</dbReference>
<evidence type="ECO:0000256" key="2">
    <source>
        <dbReference type="PROSITE-ProRule" id="PRU00175"/>
    </source>
</evidence>
<dbReference type="InterPro" id="IPR001841">
    <property type="entry name" value="Znf_RING"/>
</dbReference>
<keyword evidence="2" id="KW-0863">Zinc-finger</keyword>
<feature type="domain" description="RING-type" evidence="3">
    <location>
        <begin position="3"/>
        <end position="37"/>
    </location>
</feature>
<sequence>MPCEICKTDDKDVKCMFECDHKYHSRCIGDLEKKCPIISCSKDRKIK</sequence>
<protein>
    <recommendedName>
        <fullName evidence="3">RING-type domain-containing protein</fullName>
    </recommendedName>
</protein>
<keyword evidence="2" id="KW-0862">Zinc</keyword>
<reference evidence="4" key="1">
    <citation type="submission" date="2018-10" db="EMBL/GenBank/DDBJ databases">
        <title>Hidden diversity of soil giant viruses.</title>
        <authorList>
            <person name="Schulz F."/>
            <person name="Alteio L."/>
            <person name="Goudeau D."/>
            <person name="Ryan E.M."/>
            <person name="Malmstrom R.R."/>
            <person name="Blanchard J."/>
            <person name="Woyke T."/>
        </authorList>
    </citation>
    <scope>NUCLEOTIDE SEQUENCE</scope>
    <source>
        <strain evidence="4">TEV1</strain>
    </source>
</reference>
<accession>A0A3G4ZP95</accession>
<proteinExistence type="predicted"/>
<evidence type="ECO:0000256" key="1">
    <source>
        <dbReference type="ARBA" id="ARBA00022723"/>
    </source>
</evidence>
<gene>
    <name evidence="4" type="ORF">Terrestrivirus1_153</name>
</gene>
<dbReference type="Pfam" id="PF00097">
    <property type="entry name" value="zf-C3HC4"/>
    <property type="match status" value="1"/>
</dbReference>
<organism evidence="4">
    <name type="scientific">Terrestrivirus sp</name>
    <dbReference type="NCBI Taxonomy" id="2487775"/>
    <lineage>
        <taxon>Viruses</taxon>
        <taxon>Varidnaviria</taxon>
        <taxon>Bamfordvirae</taxon>
        <taxon>Nucleocytoviricota</taxon>
        <taxon>Megaviricetes</taxon>
        <taxon>Imitervirales</taxon>
        <taxon>Mimiviridae</taxon>
        <taxon>Klosneuvirinae</taxon>
    </lineage>
</organism>
<evidence type="ECO:0000259" key="3">
    <source>
        <dbReference type="PROSITE" id="PS50089"/>
    </source>
</evidence>
<dbReference type="PROSITE" id="PS50089">
    <property type="entry name" value="ZF_RING_2"/>
    <property type="match status" value="1"/>
</dbReference>
<evidence type="ECO:0000313" key="4">
    <source>
        <dbReference type="EMBL" id="AYV75279.1"/>
    </source>
</evidence>